<keyword evidence="2" id="KW-0808">Transferase</keyword>
<dbReference type="RefSeq" id="WP_105039750.1">
    <property type="nucleotide sequence ID" value="NZ_PPSL01000003.1"/>
</dbReference>
<reference evidence="2 3" key="1">
    <citation type="submission" date="2018-01" db="EMBL/GenBank/DDBJ databases">
        <title>A novel member of the phylum Bacteroidetes isolated from glacier ice.</title>
        <authorList>
            <person name="Liu Q."/>
            <person name="Xin Y.-H."/>
        </authorList>
    </citation>
    <scope>NUCLEOTIDE SEQUENCE [LARGE SCALE GENOMIC DNA]</scope>
    <source>
        <strain evidence="2 3">RB1R16</strain>
    </source>
</reference>
<dbReference type="EMBL" id="PPSL01000003">
    <property type="protein sequence ID" value="PQJ11022.1"/>
    <property type="molecule type" value="Genomic_DNA"/>
</dbReference>
<dbReference type="PROSITE" id="PS51186">
    <property type="entry name" value="GNAT"/>
    <property type="match status" value="1"/>
</dbReference>
<organism evidence="2 3">
    <name type="scientific">Flavipsychrobacter stenotrophus</name>
    <dbReference type="NCBI Taxonomy" id="2077091"/>
    <lineage>
        <taxon>Bacteria</taxon>
        <taxon>Pseudomonadati</taxon>
        <taxon>Bacteroidota</taxon>
        <taxon>Chitinophagia</taxon>
        <taxon>Chitinophagales</taxon>
        <taxon>Chitinophagaceae</taxon>
        <taxon>Flavipsychrobacter</taxon>
    </lineage>
</organism>
<dbReference type="SUPFAM" id="SSF55729">
    <property type="entry name" value="Acyl-CoA N-acyltransferases (Nat)"/>
    <property type="match status" value="1"/>
</dbReference>
<dbReference type="InterPro" id="IPR000182">
    <property type="entry name" value="GNAT_dom"/>
</dbReference>
<feature type="domain" description="N-acetyltransferase" evidence="1">
    <location>
        <begin position="1"/>
        <end position="156"/>
    </location>
</feature>
<name>A0A2S7SVQ6_9BACT</name>
<evidence type="ECO:0000259" key="1">
    <source>
        <dbReference type="PROSITE" id="PS51186"/>
    </source>
</evidence>
<sequence>MKITETIFLDAAQKEAIYRLWNNEYPSQLGYSAHVELDVYLENLKEPHHYFAVNDADDIVGWAFSFEREGERWFAIIVDSMLHRSGVGPMLLNKLKANSTVLNGWVTDHDKYVKADGSPYPSPMGFYLKNGFVVCEGIRLEFEKLSAAKIWWTADA</sequence>
<dbReference type="Proteomes" id="UP000239872">
    <property type="component" value="Unassembled WGS sequence"/>
</dbReference>
<dbReference type="AlphaFoldDB" id="A0A2S7SVQ6"/>
<dbReference type="GO" id="GO:0016747">
    <property type="term" value="F:acyltransferase activity, transferring groups other than amino-acyl groups"/>
    <property type="evidence" value="ECO:0007669"/>
    <property type="project" value="InterPro"/>
</dbReference>
<keyword evidence="3" id="KW-1185">Reference proteome</keyword>
<accession>A0A2S7SVQ6</accession>
<gene>
    <name evidence="2" type="ORF">CJD36_013720</name>
</gene>
<evidence type="ECO:0000313" key="2">
    <source>
        <dbReference type="EMBL" id="PQJ11022.1"/>
    </source>
</evidence>
<comment type="caution">
    <text evidence="2">The sequence shown here is derived from an EMBL/GenBank/DDBJ whole genome shotgun (WGS) entry which is preliminary data.</text>
</comment>
<evidence type="ECO:0000313" key="3">
    <source>
        <dbReference type="Proteomes" id="UP000239872"/>
    </source>
</evidence>
<dbReference type="OrthoDB" id="1073140at2"/>
<protein>
    <submittedName>
        <fullName evidence="2">N-acetyltransferase</fullName>
    </submittedName>
</protein>
<proteinExistence type="predicted"/>
<dbReference type="Gene3D" id="3.40.630.30">
    <property type="match status" value="1"/>
</dbReference>
<dbReference type="InterPro" id="IPR016181">
    <property type="entry name" value="Acyl_CoA_acyltransferase"/>
</dbReference>